<dbReference type="Proteomes" id="UP001058974">
    <property type="component" value="Chromosome 7"/>
</dbReference>
<dbReference type="AlphaFoldDB" id="A0A9D4VYQ0"/>
<keyword evidence="2" id="KW-1185">Reference proteome</keyword>
<organism evidence="1 2">
    <name type="scientific">Pisum sativum</name>
    <name type="common">Garden pea</name>
    <name type="synonym">Lathyrus oleraceus</name>
    <dbReference type="NCBI Taxonomy" id="3888"/>
    <lineage>
        <taxon>Eukaryota</taxon>
        <taxon>Viridiplantae</taxon>
        <taxon>Streptophyta</taxon>
        <taxon>Embryophyta</taxon>
        <taxon>Tracheophyta</taxon>
        <taxon>Spermatophyta</taxon>
        <taxon>Magnoliopsida</taxon>
        <taxon>eudicotyledons</taxon>
        <taxon>Gunneridae</taxon>
        <taxon>Pentapetalae</taxon>
        <taxon>rosids</taxon>
        <taxon>fabids</taxon>
        <taxon>Fabales</taxon>
        <taxon>Fabaceae</taxon>
        <taxon>Papilionoideae</taxon>
        <taxon>50 kb inversion clade</taxon>
        <taxon>NPAAA clade</taxon>
        <taxon>Hologalegina</taxon>
        <taxon>IRL clade</taxon>
        <taxon>Fabeae</taxon>
        <taxon>Lathyrus</taxon>
    </lineage>
</organism>
<dbReference type="PANTHER" id="PTHR33356:SF5">
    <property type="entry name" value="TIP41-LIKE PROTEIN"/>
    <property type="match status" value="1"/>
</dbReference>
<gene>
    <name evidence="1" type="ORF">KIW84_076601</name>
</gene>
<dbReference type="PANTHER" id="PTHR33356">
    <property type="entry name" value="TIP41-LIKE PROTEIN"/>
    <property type="match status" value="1"/>
</dbReference>
<name>A0A9D4VYQ0_PEA</name>
<reference evidence="1 2" key="1">
    <citation type="journal article" date="2022" name="Nat. Genet.">
        <title>Improved pea reference genome and pan-genome highlight genomic features and evolutionary characteristics.</title>
        <authorList>
            <person name="Yang T."/>
            <person name="Liu R."/>
            <person name="Luo Y."/>
            <person name="Hu S."/>
            <person name="Wang D."/>
            <person name="Wang C."/>
            <person name="Pandey M.K."/>
            <person name="Ge S."/>
            <person name="Xu Q."/>
            <person name="Li N."/>
            <person name="Li G."/>
            <person name="Huang Y."/>
            <person name="Saxena R.K."/>
            <person name="Ji Y."/>
            <person name="Li M."/>
            <person name="Yan X."/>
            <person name="He Y."/>
            <person name="Liu Y."/>
            <person name="Wang X."/>
            <person name="Xiang C."/>
            <person name="Varshney R.K."/>
            <person name="Ding H."/>
            <person name="Gao S."/>
            <person name="Zong X."/>
        </authorList>
    </citation>
    <scope>NUCLEOTIDE SEQUENCE [LARGE SCALE GENOMIC DNA]</scope>
    <source>
        <strain evidence="1 2">cv. Zhongwan 6</strain>
    </source>
</reference>
<protein>
    <submittedName>
        <fullName evidence="1">Uncharacterized protein</fullName>
    </submittedName>
</protein>
<dbReference type="Gramene" id="Psat07G0660100-T1">
    <property type="protein sequence ID" value="KAI5391863.1"/>
    <property type="gene ID" value="KIW84_076601"/>
</dbReference>
<sequence length="353" mass="40124">MAQNSEFYLPPQFLTDDEKRFVNHLFTNSKNDDVFNGFSTTLFPYFISPSETETKSDENEYINELTRRMAHSTLQHQVALNNKGSSPQSTLNAFDNGSFGNGTNRNGAVLNLNSQRATNDLLHADAEKVEWIHRLNNEEAFYGFAPKKPSVFHTQNHLSISQKQLQLQLQKAQIEMLKKQWLKQREELLARGCGVFSQRQSCNYQNILDRGTDNETVFPGKVGLSPSAWPSVQKIGNNNKAVFPGNPNLKKERTGTGVFLPRFVDTESSRKKPASRNVVVPERVVHALNRKVDEGVIRGYMQEKNRFNGALNFENGFGVARNGSDGFFEQKRNVMAQQTEVNSEIQLPQEWTY</sequence>
<evidence type="ECO:0000313" key="1">
    <source>
        <dbReference type="EMBL" id="KAI5391863.1"/>
    </source>
</evidence>
<evidence type="ECO:0000313" key="2">
    <source>
        <dbReference type="Proteomes" id="UP001058974"/>
    </source>
</evidence>
<comment type="caution">
    <text evidence="1">The sequence shown here is derived from an EMBL/GenBank/DDBJ whole genome shotgun (WGS) entry which is preliminary data.</text>
</comment>
<proteinExistence type="predicted"/>
<dbReference type="EMBL" id="JAMSHJ010000007">
    <property type="protein sequence ID" value="KAI5391863.1"/>
    <property type="molecule type" value="Genomic_DNA"/>
</dbReference>
<dbReference type="OrthoDB" id="747893at2759"/>
<dbReference type="Gramene" id="PSAT_LOCUS29419_t1">
    <property type="protein sequence ID" value="CAL5210944.1"/>
    <property type="gene ID" value="PSAT_LOCUS29419"/>
</dbReference>
<accession>A0A9D4VYQ0</accession>
<dbReference type="Gramene" id="Psat7g240440.1">
    <property type="protein sequence ID" value="Psat7g240440.1.cds"/>
    <property type="gene ID" value="Psat7g240440"/>
</dbReference>